<keyword evidence="1" id="KW-0732">Signal</keyword>
<dbReference type="InterPro" id="IPR026444">
    <property type="entry name" value="Secre_tail"/>
</dbReference>
<feature type="chain" id="PRO_5024980728" evidence="1">
    <location>
        <begin position="23"/>
        <end position="258"/>
    </location>
</feature>
<accession>A0A641M9T0</accession>
<organism evidence="2">
    <name type="scientific">Bacteroides salyersiae</name>
    <dbReference type="NCBI Taxonomy" id="291644"/>
    <lineage>
        <taxon>Bacteria</taxon>
        <taxon>Pseudomonadati</taxon>
        <taxon>Bacteroidota</taxon>
        <taxon>Bacteroidia</taxon>
        <taxon>Bacteroidales</taxon>
        <taxon>Bacteroidaceae</taxon>
        <taxon>Bacteroides</taxon>
    </lineage>
</organism>
<dbReference type="AlphaFoldDB" id="A0A641M9T0"/>
<gene>
    <name evidence="2" type="ORF">F3F94_20845</name>
</gene>
<proteinExistence type="predicted"/>
<sequence>MKKRITSIVMFVMVFMANNLSAQISNYFSSENDLIGFKGAQSDLSIENGKLKMQITGGWWGVASYEPEEGANWDFDKYKFVAVRVCNKTQGTIQFKFYDGDTTPFVNGKDDEAIPVDDGSGDQIYVFDLSEMGFSGVTHFVNCQIAFEGVGPENVFYFDWIESFADIDSAYEFIGKVLEGWDPTPTGIQSVSKETIQIQGIENAISFSNMCKAESAQVYDTAGRHIAQATVYNSDIKNIKKGFYIVKIGDQTHKVIVK</sequence>
<name>A0A641M9T0_9BACE</name>
<dbReference type="RefSeq" id="WP_149998500.1">
    <property type="nucleotide sequence ID" value="NZ_VWMU01000430.1"/>
</dbReference>
<reference evidence="2" key="1">
    <citation type="journal article" date="2019" name="Nat. Med.">
        <title>A library of human gut bacterial isolates paired with longitudinal multiomics data enables mechanistic microbiome research.</title>
        <authorList>
            <person name="Poyet M."/>
            <person name="Groussin M."/>
            <person name="Gibbons S.M."/>
            <person name="Avila-Pacheco J."/>
            <person name="Jiang X."/>
            <person name="Kearney S.M."/>
            <person name="Perrotta A.R."/>
            <person name="Berdy B."/>
            <person name="Zhao S."/>
            <person name="Lieberman T.D."/>
            <person name="Swanson P.K."/>
            <person name="Smith M."/>
            <person name="Roesemann S."/>
            <person name="Alexander J.E."/>
            <person name="Rich S.A."/>
            <person name="Livny J."/>
            <person name="Vlamakis H."/>
            <person name="Clish C."/>
            <person name="Bullock K."/>
            <person name="Deik A."/>
            <person name="Scott J."/>
            <person name="Pierce K.A."/>
            <person name="Xavier R.J."/>
            <person name="Alm E.J."/>
        </authorList>
    </citation>
    <scope>NUCLEOTIDE SEQUENCE</scope>
    <source>
        <strain evidence="2">BIOML-A21</strain>
    </source>
</reference>
<comment type="caution">
    <text evidence="2">The sequence shown here is derived from an EMBL/GenBank/DDBJ whole genome shotgun (WGS) entry which is preliminary data.</text>
</comment>
<evidence type="ECO:0000313" key="2">
    <source>
        <dbReference type="EMBL" id="KAA3702505.1"/>
    </source>
</evidence>
<feature type="signal peptide" evidence="1">
    <location>
        <begin position="1"/>
        <end position="22"/>
    </location>
</feature>
<protein>
    <submittedName>
        <fullName evidence="2">T9SS type A sorting domain-containing protein</fullName>
    </submittedName>
</protein>
<dbReference type="EMBL" id="VWMU01000430">
    <property type="protein sequence ID" value="KAA3702505.1"/>
    <property type="molecule type" value="Genomic_DNA"/>
</dbReference>
<dbReference type="NCBIfam" id="TIGR04183">
    <property type="entry name" value="Por_Secre_tail"/>
    <property type="match status" value="1"/>
</dbReference>
<evidence type="ECO:0000256" key="1">
    <source>
        <dbReference type="SAM" id="SignalP"/>
    </source>
</evidence>